<comment type="caution">
    <text evidence="11">The sequence shown here is derived from an EMBL/GenBank/DDBJ whole genome shotgun (WGS) entry which is preliminary data.</text>
</comment>
<keyword evidence="12" id="KW-1185">Reference proteome</keyword>
<comment type="similarity">
    <text evidence="6">Belongs to the MAL family.</text>
</comment>
<evidence type="ECO:0000256" key="4">
    <source>
        <dbReference type="ARBA" id="ARBA00023136"/>
    </source>
</evidence>
<dbReference type="EMBL" id="JAINUF010000005">
    <property type="protein sequence ID" value="KAJ8361590.1"/>
    <property type="molecule type" value="Genomic_DNA"/>
</dbReference>
<sequence length="156" mass="16933">MASTTSSSPLPSGRAIFTKMPDLLFIPEIVAGGLVWTLLAATDALVYIPRLEGWVVFVSIFCFVVTTIWLICFASGVNQKGAYWPTLDVAYHAIATAFYLSAAVLLAIITSSMSPPPLTPHQSEYRHHVAAVVMAYTATLLYAVHTVLSAIRWKSS</sequence>
<dbReference type="GO" id="GO:0042552">
    <property type="term" value="P:myelination"/>
    <property type="evidence" value="ECO:0007669"/>
    <property type="project" value="TreeGrafter"/>
</dbReference>
<dbReference type="AlphaFoldDB" id="A0A9Q1J1P3"/>
<feature type="domain" description="MARVEL" evidence="10">
    <location>
        <begin position="16"/>
        <end position="154"/>
    </location>
</feature>
<keyword evidence="3 9" id="KW-1133">Transmembrane helix</keyword>
<dbReference type="InterPro" id="IPR050578">
    <property type="entry name" value="MARVEL-CKLF_proteins"/>
</dbReference>
<evidence type="ECO:0000256" key="9">
    <source>
        <dbReference type="SAM" id="Phobius"/>
    </source>
</evidence>
<dbReference type="InterPro" id="IPR008253">
    <property type="entry name" value="Marvel"/>
</dbReference>
<dbReference type="OrthoDB" id="9940869at2759"/>
<evidence type="ECO:0000259" key="10">
    <source>
        <dbReference type="PROSITE" id="PS51225"/>
    </source>
</evidence>
<reference evidence="11" key="1">
    <citation type="journal article" date="2023" name="Science">
        <title>Genome structures resolve the early diversification of teleost fishes.</title>
        <authorList>
            <person name="Parey E."/>
            <person name="Louis A."/>
            <person name="Montfort J."/>
            <person name="Bouchez O."/>
            <person name="Roques C."/>
            <person name="Iampietro C."/>
            <person name="Lluch J."/>
            <person name="Castinel A."/>
            <person name="Donnadieu C."/>
            <person name="Desvignes T."/>
            <person name="Floi Bucao C."/>
            <person name="Jouanno E."/>
            <person name="Wen M."/>
            <person name="Mejri S."/>
            <person name="Dirks R."/>
            <person name="Jansen H."/>
            <person name="Henkel C."/>
            <person name="Chen W.J."/>
            <person name="Zahm M."/>
            <person name="Cabau C."/>
            <person name="Klopp C."/>
            <person name="Thompson A.W."/>
            <person name="Robinson-Rechavi M."/>
            <person name="Braasch I."/>
            <person name="Lecointre G."/>
            <person name="Bobe J."/>
            <person name="Postlethwait J.H."/>
            <person name="Berthelot C."/>
            <person name="Roest Crollius H."/>
            <person name="Guiguen Y."/>
        </authorList>
    </citation>
    <scope>NUCLEOTIDE SEQUENCE</scope>
    <source>
        <strain evidence="11">WJC10195</strain>
    </source>
</reference>
<feature type="transmembrane region" description="Helical" evidence="9">
    <location>
        <begin position="54"/>
        <end position="77"/>
    </location>
</feature>
<evidence type="ECO:0000313" key="12">
    <source>
        <dbReference type="Proteomes" id="UP001152622"/>
    </source>
</evidence>
<evidence type="ECO:0000313" key="11">
    <source>
        <dbReference type="EMBL" id="KAJ8361590.1"/>
    </source>
</evidence>
<evidence type="ECO:0000256" key="8">
    <source>
        <dbReference type="PROSITE-ProRule" id="PRU00581"/>
    </source>
</evidence>
<dbReference type="InterPro" id="IPR013295">
    <property type="entry name" value="MAL"/>
</dbReference>
<name>A0A9Q1J1P3_SYNKA</name>
<feature type="transmembrane region" description="Helical" evidence="9">
    <location>
        <begin position="23"/>
        <end position="48"/>
    </location>
</feature>
<evidence type="ECO:0000256" key="3">
    <source>
        <dbReference type="ARBA" id="ARBA00022989"/>
    </source>
</evidence>
<proteinExistence type="inferred from homology"/>
<evidence type="ECO:0000256" key="6">
    <source>
        <dbReference type="ARBA" id="ARBA00034721"/>
    </source>
</evidence>
<keyword evidence="5" id="KW-0449">Lipoprotein</keyword>
<dbReference type="PRINTS" id="PR01884">
    <property type="entry name" value="MALPROTEIN"/>
</dbReference>
<evidence type="ECO:0000256" key="5">
    <source>
        <dbReference type="ARBA" id="ARBA00023288"/>
    </source>
</evidence>
<comment type="subcellular location">
    <subcellularLocation>
        <location evidence="1">Membrane</location>
        <topology evidence="1">Multi-pass membrane protein</topology>
    </subcellularLocation>
</comment>
<gene>
    <name evidence="11" type="ORF">SKAU_G00181150</name>
</gene>
<dbReference type="Proteomes" id="UP001152622">
    <property type="component" value="Chromosome 5"/>
</dbReference>
<feature type="transmembrane region" description="Helical" evidence="9">
    <location>
        <begin position="129"/>
        <end position="151"/>
    </location>
</feature>
<evidence type="ECO:0000256" key="2">
    <source>
        <dbReference type="ARBA" id="ARBA00022692"/>
    </source>
</evidence>
<dbReference type="PANTHER" id="PTHR22776:SF12">
    <property type="entry name" value="MYELIN AND LYMPHOCYTE PROTEIN"/>
    <property type="match status" value="1"/>
</dbReference>
<dbReference type="PROSITE" id="PS51225">
    <property type="entry name" value="MARVEL"/>
    <property type="match status" value="1"/>
</dbReference>
<organism evidence="11 12">
    <name type="scientific">Synaphobranchus kaupii</name>
    <name type="common">Kaup's arrowtooth eel</name>
    <dbReference type="NCBI Taxonomy" id="118154"/>
    <lineage>
        <taxon>Eukaryota</taxon>
        <taxon>Metazoa</taxon>
        <taxon>Chordata</taxon>
        <taxon>Craniata</taxon>
        <taxon>Vertebrata</taxon>
        <taxon>Euteleostomi</taxon>
        <taxon>Actinopterygii</taxon>
        <taxon>Neopterygii</taxon>
        <taxon>Teleostei</taxon>
        <taxon>Anguilliformes</taxon>
        <taxon>Synaphobranchidae</taxon>
        <taxon>Synaphobranchus</taxon>
    </lineage>
</organism>
<feature type="transmembrane region" description="Helical" evidence="9">
    <location>
        <begin position="89"/>
        <end position="109"/>
    </location>
</feature>
<evidence type="ECO:0000256" key="7">
    <source>
        <dbReference type="ARBA" id="ARBA00039981"/>
    </source>
</evidence>
<accession>A0A9Q1J1P3</accession>
<keyword evidence="2 8" id="KW-0812">Transmembrane</keyword>
<dbReference type="GO" id="GO:0019911">
    <property type="term" value="F:structural constituent of myelin sheath"/>
    <property type="evidence" value="ECO:0007669"/>
    <property type="project" value="TreeGrafter"/>
</dbReference>
<dbReference type="GO" id="GO:0016020">
    <property type="term" value="C:membrane"/>
    <property type="evidence" value="ECO:0007669"/>
    <property type="project" value="UniProtKB-SubCell"/>
</dbReference>
<evidence type="ECO:0000256" key="1">
    <source>
        <dbReference type="ARBA" id="ARBA00004141"/>
    </source>
</evidence>
<protein>
    <recommendedName>
        <fullName evidence="7">Myelin and lymphocyte protein</fullName>
    </recommendedName>
</protein>
<dbReference type="Pfam" id="PF01284">
    <property type="entry name" value="MARVEL"/>
    <property type="match status" value="1"/>
</dbReference>
<dbReference type="PANTHER" id="PTHR22776">
    <property type="entry name" value="MARVEL-CONTAINING POTENTIAL LIPID RAFT-ASSOCIATED PROTEIN"/>
    <property type="match status" value="1"/>
</dbReference>
<keyword evidence="4 8" id="KW-0472">Membrane</keyword>